<dbReference type="GO" id="GO:0006935">
    <property type="term" value="P:chemotaxis"/>
    <property type="evidence" value="ECO:0007669"/>
    <property type="project" value="InterPro"/>
</dbReference>
<dbReference type="InterPro" id="IPR033480">
    <property type="entry name" value="sCache_2"/>
</dbReference>
<dbReference type="SMART" id="SM01049">
    <property type="entry name" value="Cache_2"/>
    <property type="match status" value="1"/>
</dbReference>
<dbReference type="PRINTS" id="PR00260">
    <property type="entry name" value="CHEMTRNSDUCR"/>
</dbReference>
<dbReference type="PROSITE" id="PS50885">
    <property type="entry name" value="HAMP"/>
    <property type="match status" value="1"/>
</dbReference>
<dbReference type="GO" id="GO:0007165">
    <property type="term" value="P:signal transduction"/>
    <property type="evidence" value="ECO:0007669"/>
    <property type="project" value="UniProtKB-KW"/>
</dbReference>
<sequence length="529" mass="58570">MNVYQNKLIEDVRTTMMSEKQEKLKAVIDTAYSTLKPTLSNTEGEELKQKLAARVQELRFVDGDPNSYFYIHDMQGVVIAHGSNPKNVGKSQWDLKNSKNQYIVREIVKSAKSGDGFTIFDGYKPTEDKYFPKMTFSRYIPEQGYALTTGFYIDDIDEIVEEKKAILDDKYFSLIFTTAFVTAIAALLVSSIGYVVISRTMKPLEEIGAQLEELSIGNGDLTARLNISSNDEIGKVASSFNSFVDKLQDMLHKLSEVSHHLSLSTSKAESSNHQTQSQIDKQLDQVNMVATAIEEMSSASVEIAGDSEASAGEVEKCFTNTRQGQELTSKTKKAVEQLNHEIRSTAKYIEKLNTNTGDISQIIETIQGIAEQTNLLALNAAIEAARAGEFGRGFAVVADEVRSLSQKTTESASEIRDMILELQSITESTTESIKTTGTTAITSVQYINEVELQFDSITNSMKCVQQMSAQIATASEEQSAVSREIAQNTTEVKDIAQTLSKQSQESVEEASIVNEKVRLMNSQLNQFQI</sequence>
<dbReference type="InterPro" id="IPR004089">
    <property type="entry name" value="MCPsignal_dom"/>
</dbReference>
<dbReference type="SUPFAM" id="SSF58104">
    <property type="entry name" value="Methyl-accepting chemotaxis protein (MCP) signaling domain"/>
    <property type="match status" value="1"/>
</dbReference>
<protein>
    <submittedName>
        <fullName evidence="12">Methyl-accepting chemotaxis protein</fullName>
    </submittedName>
</protein>
<name>A0AAV5NJ50_9VIBR</name>
<feature type="transmembrane region" description="Helical" evidence="9">
    <location>
        <begin position="171"/>
        <end position="197"/>
    </location>
</feature>
<dbReference type="FunFam" id="1.10.287.950:FF:000001">
    <property type="entry name" value="Methyl-accepting chemotaxis sensory transducer"/>
    <property type="match status" value="1"/>
</dbReference>
<evidence type="ECO:0000259" key="11">
    <source>
        <dbReference type="PROSITE" id="PS50885"/>
    </source>
</evidence>
<dbReference type="Gene3D" id="1.10.287.950">
    <property type="entry name" value="Methyl-accepting chemotaxis protein"/>
    <property type="match status" value="1"/>
</dbReference>
<organism evidence="12 13">
    <name type="scientific">Vibrio penaeicida</name>
    <dbReference type="NCBI Taxonomy" id="104609"/>
    <lineage>
        <taxon>Bacteria</taxon>
        <taxon>Pseudomonadati</taxon>
        <taxon>Pseudomonadota</taxon>
        <taxon>Gammaproteobacteria</taxon>
        <taxon>Vibrionales</taxon>
        <taxon>Vibrionaceae</taxon>
        <taxon>Vibrio</taxon>
    </lineage>
</organism>
<keyword evidence="5 9" id="KW-0472">Membrane</keyword>
<dbReference type="CDD" id="cd06225">
    <property type="entry name" value="HAMP"/>
    <property type="match status" value="1"/>
</dbReference>
<evidence type="ECO:0000313" key="13">
    <source>
        <dbReference type="Proteomes" id="UP001156690"/>
    </source>
</evidence>
<gene>
    <name evidence="12" type="ORF">GCM10007932_00460</name>
</gene>
<evidence type="ECO:0000256" key="1">
    <source>
        <dbReference type="ARBA" id="ARBA00004651"/>
    </source>
</evidence>
<dbReference type="PANTHER" id="PTHR32089">
    <property type="entry name" value="METHYL-ACCEPTING CHEMOTAXIS PROTEIN MCPB"/>
    <property type="match status" value="1"/>
</dbReference>
<dbReference type="PROSITE" id="PS50111">
    <property type="entry name" value="CHEMOTAXIS_TRANSDUC_2"/>
    <property type="match status" value="1"/>
</dbReference>
<keyword evidence="13" id="KW-1185">Reference proteome</keyword>
<accession>A0AAV5NJ50</accession>
<evidence type="ECO:0000256" key="3">
    <source>
        <dbReference type="ARBA" id="ARBA00022692"/>
    </source>
</evidence>
<keyword evidence="4 9" id="KW-1133">Transmembrane helix</keyword>
<dbReference type="InterPro" id="IPR004090">
    <property type="entry name" value="Chemotax_Me-accpt_rcpt"/>
</dbReference>
<dbReference type="SMART" id="SM00283">
    <property type="entry name" value="MA"/>
    <property type="match status" value="1"/>
</dbReference>
<dbReference type="Pfam" id="PF00015">
    <property type="entry name" value="MCPsignal"/>
    <property type="match status" value="1"/>
</dbReference>
<feature type="domain" description="HAMP" evidence="11">
    <location>
        <begin position="198"/>
        <end position="252"/>
    </location>
</feature>
<dbReference type="SMART" id="SM00304">
    <property type="entry name" value="HAMP"/>
    <property type="match status" value="1"/>
</dbReference>
<evidence type="ECO:0000256" key="9">
    <source>
        <dbReference type="SAM" id="Phobius"/>
    </source>
</evidence>
<dbReference type="GO" id="GO:0005886">
    <property type="term" value="C:plasma membrane"/>
    <property type="evidence" value="ECO:0007669"/>
    <property type="project" value="UniProtKB-SubCell"/>
</dbReference>
<evidence type="ECO:0000259" key="10">
    <source>
        <dbReference type="PROSITE" id="PS50111"/>
    </source>
</evidence>
<dbReference type="PANTHER" id="PTHR32089:SF112">
    <property type="entry name" value="LYSOZYME-LIKE PROTEIN-RELATED"/>
    <property type="match status" value="1"/>
</dbReference>
<keyword evidence="6 8" id="KW-0807">Transducer</keyword>
<dbReference type="GO" id="GO:0004888">
    <property type="term" value="F:transmembrane signaling receptor activity"/>
    <property type="evidence" value="ECO:0007669"/>
    <property type="project" value="InterPro"/>
</dbReference>
<evidence type="ECO:0000256" key="7">
    <source>
        <dbReference type="ARBA" id="ARBA00029447"/>
    </source>
</evidence>
<evidence type="ECO:0000256" key="5">
    <source>
        <dbReference type="ARBA" id="ARBA00023136"/>
    </source>
</evidence>
<evidence type="ECO:0000256" key="2">
    <source>
        <dbReference type="ARBA" id="ARBA00022475"/>
    </source>
</evidence>
<keyword evidence="2" id="KW-1003">Cell membrane</keyword>
<dbReference type="Gene3D" id="3.30.450.20">
    <property type="entry name" value="PAS domain"/>
    <property type="match status" value="1"/>
</dbReference>
<comment type="subcellular location">
    <subcellularLocation>
        <location evidence="1">Cell membrane</location>
        <topology evidence="1">Multi-pass membrane protein</topology>
    </subcellularLocation>
</comment>
<keyword evidence="3 9" id="KW-0812">Transmembrane</keyword>
<feature type="domain" description="Methyl-accepting transducer" evidence="10">
    <location>
        <begin position="257"/>
        <end position="493"/>
    </location>
</feature>
<proteinExistence type="inferred from homology"/>
<dbReference type="Pfam" id="PF00672">
    <property type="entry name" value="HAMP"/>
    <property type="match status" value="1"/>
</dbReference>
<dbReference type="Pfam" id="PF17200">
    <property type="entry name" value="sCache_2"/>
    <property type="match status" value="1"/>
</dbReference>
<evidence type="ECO:0000313" key="12">
    <source>
        <dbReference type="EMBL" id="GLQ70686.1"/>
    </source>
</evidence>
<dbReference type="EMBL" id="BSNX01000001">
    <property type="protein sequence ID" value="GLQ70686.1"/>
    <property type="molecule type" value="Genomic_DNA"/>
</dbReference>
<evidence type="ECO:0000256" key="6">
    <source>
        <dbReference type="ARBA" id="ARBA00023224"/>
    </source>
</evidence>
<dbReference type="AlphaFoldDB" id="A0AAV5NJ50"/>
<dbReference type="CDD" id="cd11386">
    <property type="entry name" value="MCP_signal"/>
    <property type="match status" value="1"/>
</dbReference>
<comment type="similarity">
    <text evidence="7">Belongs to the methyl-accepting chemotaxis (MCP) protein family.</text>
</comment>
<evidence type="ECO:0000256" key="8">
    <source>
        <dbReference type="PROSITE-ProRule" id="PRU00284"/>
    </source>
</evidence>
<comment type="caution">
    <text evidence="12">The sequence shown here is derived from an EMBL/GenBank/DDBJ whole genome shotgun (WGS) entry which is preliminary data.</text>
</comment>
<evidence type="ECO:0000256" key="4">
    <source>
        <dbReference type="ARBA" id="ARBA00022989"/>
    </source>
</evidence>
<dbReference type="InterPro" id="IPR003660">
    <property type="entry name" value="HAMP_dom"/>
</dbReference>
<reference evidence="13" key="1">
    <citation type="journal article" date="2019" name="Int. J. Syst. Evol. Microbiol.">
        <title>The Global Catalogue of Microorganisms (GCM) 10K type strain sequencing project: providing services to taxonomists for standard genome sequencing and annotation.</title>
        <authorList>
            <consortium name="The Broad Institute Genomics Platform"/>
            <consortium name="The Broad Institute Genome Sequencing Center for Infectious Disease"/>
            <person name="Wu L."/>
            <person name="Ma J."/>
        </authorList>
    </citation>
    <scope>NUCLEOTIDE SEQUENCE [LARGE SCALE GENOMIC DNA]</scope>
    <source>
        <strain evidence="13">NBRC 15640</strain>
    </source>
</reference>
<dbReference type="Proteomes" id="UP001156690">
    <property type="component" value="Unassembled WGS sequence"/>
</dbReference>